<organism evidence="2 3">
    <name type="scientific">Anoxybacillus kestanbolensis</name>
    <dbReference type="NCBI Taxonomy" id="227476"/>
    <lineage>
        <taxon>Bacteria</taxon>
        <taxon>Bacillati</taxon>
        <taxon>Bacillota</taxon>
        <taxon>Bacilli</taxon>
        <taxon>Bacillales</taxon>
        <taxon>Anoxybacillaceae</taxon>
        <taxon>Anoxybacillus</taxon>
    </lineage>
</organism>
<gene>
    <name evidence="2" type="ORF">BO219_11965</name>
</gene>
<feature type="domain" description="DUF4183" evidence="1">
    <location>
        <begin position="48"/>
        <end position="120"/>
    </location>
</feature>
<dbReference type="AlphaFoldDB" id="A0A1V3FH59"/>
<comment type="caution">
    <text evidence="2">The sequence shown here is derived from an EMBL/GenBank/DDBJ whole genome shotgun (WGS) entry which is preliminary data.</text>
</comment>
<dbReference type="InterPro" id="IPR025237">
    <property type="entry name" value="DUF4183"/>
</dbReference>
<accession>A0A1V3FH59</accession>
<evidence type="ECO:0000313" key="2">
    <source>
        <dbReference type="EMBL" id="OOE00952.1"/>
    </source>
</evidence>
<reference evidence="3" key="1">
    <citation type="submission" date="2016-11" db="EMBL/GenBank/DDBJ databases">
        <title>Draft genome sequence of Anoxybacillus sp. strain 103 isolated from the Qarvajar hot spring in Nagorno-Karabach.</title>
        <authorList>
            <person name="Hovhannisyan P."/>
            <person name="Panosyan H."/>
            <person name="Birkeland N.-K."/>
        </authorList>
    </citation>
    <scope>NUCLEOTIDE SEQUENCE [LARGE SCALE GENOMIC DNA]</scope>
    <source>
        <strain evidence="3">103</strain>
    </source>
</reference>
<proteinExistence type="predicted"/>
<name>A0A1V3FH59_9BACL</name>
<dbReference type="RefSeq" id="WP_077429691.1">
    <property type="nucleotide sequence ID" value="NZ_MQAD01000025.1"/>
</dbReference>
<dbReference type="EMBL" id="MQAD01000025">
    <property type="protein sequence ID" value="OOE00952.1"/>
    <property type="molecule type" value="Genomic_DNA"/>
</dbReference>
<keyword evidence="3" id="KW-1185">Reference proteome</keyword>
<evidence type="ECO:0000259" key="1">
    <source>
        <dbReference type="Pfam" id="PF13799"/>
    </source>
</evidence>
<dbReference type="Proteomes" id="UP000188458">
    <property type="component" value="Unassembled WGS sequence"/>
</dbReference>
<evidence type="ECO:0000313" key="3">
    <source>
        <dbReference type="Proteomes" id="UP000188458"/>
    </source>
</evidence>
<dbReference type="Pfam" id="PF13799">
    <property type="entry name" value="DUF4183"/>
    <property type="match status" value="1"/>
</dbReference>
<protein>
    <recommendedName>
        <fullName evidence="1">DUF4183 domain-containing protein</fullName>
    </recommendedName>
</protein>
<sequence>MKRDNKYQKHIIAVPKVYDWINTTSIVQICFTIKIPPQVLQVDTYQYNAISDGIKTVYTNADELVEYGNKGILDPTKVSFINLFINGVLQPKNLYEVQEGMLTLKSADTPMAGAPIILQFITIKAGI</sequence>